<organism evidence="4 5">
    <name type="scientific">Podarcis lilfordi</name>
    <name type="common">Lilford's wall lizard</name>
    <dbReference type="NCBI Taxonomy" id="74358"/>
    <lineage>
        <taxon>Eukaryota</taxon>
        <taxon>Metazoa</taxon>
        <taxon>Chordata</taxon>
        <taxon>Craniata</taxon>
        <taxon>Vertebrata</taxon>
        <taxon>Euteleostomi</taxon>
        <taxon>Lepidosauria</taxon>
        <taxon>Squamata</taxon>
        <taxon>Bifurcata</taxon>
        <taxon>Unidentata</taxon>
        <taxon>Episquamata</taxon>
        <taxon>Laterata</taxon>
        <taxon>Lacertibaenia</taxon>
        <taxon>Lacertidae</taxon>
        <taxon>Podarcis</taxon>
    </lineage>
</organism>
<gene>
    <name evidence="4" type="ORF">PODLI_1B043563</name>
</gene>
<evidence type="ECO:0000256" key="2">
    <source>
        <dbReference type="SAM" id="SignalP"/>
    </source>
</evidence>
<keyword evidence="5" id="KW-1185">Reference proteome</keyword>
<dbReference type="GO" id="GO:0005615">
    <property type="term" value="C:extracellular space"/>
    <property type="evidence" value="ECO:0007669"/>
    <property type="project" value="TreeGrafter"/>
</dbReference>
<feature type="signal peptide" evidence="2">
    <location>
        <begin position="1"/>
        <end position="21"/>
    </location>
</feature>
<evidence type="ECO:0000256" key="1">
    <source>
        <dbReference type="ARBA" id="ARBA00006889"/>
    </source>
</evidence>
<reference evidence="4" key="1">
    <citation type="submission" date="2022-12" db="EMBL/GenBank/DDBJ databases">
        <authorList>
            <person name="Alioto T."/>
            <person name="Alioto T."/>
            <person name="Gomez Garrido J."/>
        </authorList>
    </citation>
    <scope>NUCLEOTIDE SEQUENCE</scope>
</reference>
<evidence type="ECO:0000313" key="4">
    <source>
        <dbReference type="EMBL" id="CAI5766701.1"/>
    </source>
</evidence>
<feature type="domain" description="Lipocalin/cytosolic fatty-acid binding" evidence="3">
    <location>
        <begin position="35"/>
        <end position="162"/>
    </location>
</feature>
<dbReference type="InterPro" id="IPR012674">
    <property type="entry name" value="Calycin"/>
</dbReference>
<dbReference type="AlphaFoldDB" id="A0AA35JV93"/>
<dbReference type="Gene3D" id="2.40.128.20">
    <property type="match status" value="1"/>
</dbReference>
<name>A0AA35JV93_9SAUR</name>
<evidence type="ECO:0000313" key="5">
    <source>
        <dbReference type="Proteomes" id="UP001178461"/>
    </source>
</evidence>
<dbReference type="PANTHER" id="PTHR11430">
    <property type="entry name" value="LIPOCALIN"/>
    <property type="match status" value="1"/>
</dbReference>
<dbReference type="PANTHER" id="PTHR11430:SF76">
    <property type="entry name" value="MAJOR URINARY PROTEIN 1-RELATED"/>
    <property type="match status" value="1"/>
</dbReference>
<dbReference type="SUPFAM" id="SSF50814">
    <property type="entry name" value="Lipocalins"/>
    <property type="match status" value="1"/>
</dbReference>
<dbReference type="InterPro" id="IPR000566">
    <property type="entry name" value="Lipocln_cytosolic_FA-bd_dom"/>
</dbReference>
<comment type="similarity">
    <text evidence="1">Belongs to the calycin superfamily. Lipocalin family.</text>
</comment>
<dbReference type="Pfam" id="PF00061">
    <property type="entry name" value="Lipocalin"/>
    <property type="match status" value="1"/>
</dbReference>
<feature type="chain" id="PRO_5041441757" evidence="2">
    <location>
        <begin position="22"/>
        <end position="174"/>
    </location>
</feature>
<protein>
    <submittedName>
        <fullName evidence="4">Epididymal secretory protein 4-like</fullName>
    </submittedName>
</protein>
<dbReference type="PRINTS" id="PR00179">
    <property type="entry name" value="LIPOCALIN"/>
</dbReference>
<proteinExistence type="inferred from homology"/>
<evidence type="ECO:0000259" key="3">
    <source>
        <dbReference type="Pfam" id="PF00061"/>
    </source>
</evidence>
<sequence>MIAVLLLVFGLTPACIFPVSADIPVYPNFDPQKAVGKWHPIGMASKLSELNEHDQKISPMDQTVKVSDGDMTITANYMSDGVCKQSAIVLKHTDKPGVFEFPDGIAHLMDIDYEKYVILHKKKLEHEAIYLSARGSEVGDDIKEKFKKLVLAQNFPEAHIKYFGNVEQCTPKAA</sequence>
<dbReference type="GO" id="GO:0036094">
    <property type="term" value="F:small molecule binding"/>
    <property type="evidence" value="ECO:0007669"/>
    <property type="project" value="InterPro"/>
</dbReference>
<dbReference type="Proteomes" id="UP001178461">
    <property type="component" value="Chromosome 2"/>
</dbReference>
<dbReference type="EMBL" id="OX395127">
    <property type="protein sequence ID" value="CAI5766701.1"/>
    <property type="molecule type" value="Genomic_DNA"/>
</dbReference>
<accession>A0AA35JV93</accession>
<dbReference type="InterPro" id="IPR002345">
    <property type="entry name" value="Lipocalin"/>
</dbReference>
<keyword evidence="2" id="KW-0732">Signal</keyword>